<keyword evidence="5" id="KW-0963">Cytoplasm</keyword>
<evidence type="ECO:0000259" key="16">
    <source>
        <dbReference type="Pfam" id="PF01529"/>
    </source>
</evidence>
<dbReference type="PANTHER" id="PTHR12280">
    <property type="entry name" value="PANTOTHENATE KINASE"/>
    <property type="match status" value="1"/>
</dbReference>
<dbReference type="Pfam" id="PF01529">
    <property type="entry name" value="DHHC"/>
    <property type="match status" value="1"/>
</dbReference>
<dbReference type="WBParaSite" id="PTRK_0000529100.1">
    <property type="protein sequence ID" value="PTRK_0000529100.1"/>
    <property type="gene ID" value="PTRK_0000529100"/>
</dbReference>
<dbReference type="PROSITE" id="PS50216">
    <property type="entry name" value="DHHC"/>
    <property type="match status" value="1"/>
</dbReference>
<dbReference type="AlphaFoldDB" id="A0A0N4ZCN9"/>
<feature type="transmembrane region" description="Helical" evidence="15">
    <location>
        <begin position="545"/>
        <end position="565"/>
    </location>
</feature>
<comment type="similarity">
    <text evidence="15">Belongs to the DHHC palmitoyltransferase family.</text>
</comment>
<keyword evidence="17" id="KW-1185">Reference proteome</keyword>
<evidence type="ECO:0000256" key="12">
    <source>
        <dbReference type="ARBA" id="ARBA00022993"/>
    </source>
</evidence>
<evidence type="ECO:0000256" key="15">
    <source>
        <dbReference type="RuleBase" id="RU079119"/>
    </source>
</evidence>
<keyword evidence="11 15" id="KW-1133">Transmembrane helix</keyword>
<evidence type="ECO:0000256" key="7">
    <source>
        <dbReference type="ARBA" id="ARBA00022692"/>
    </source>
</evidence>
<dbReference type="Gene3D" id="3.30.420.40">
    <property type="match status" value="1"/>
</dbReference>
<evidence type="ECO:0000313" key="17">
    <source>
        <dbReference type="Proteomes" id="UP000038045"/>
    </source>
</evidence>
<dbReference type="EC" id="2.3.1.225" evidence="15"/>
<dbReference type="InterPro" id="IPR043129">
    <property type="entry name" value="ATPase_NBD"/>
</dbReference>
<comment type="catalytic activity">
    <reaction evidence="1">
        <text>(R)-pantothenate + ATP = (R)-4'-phosphopantothenate + ADP + H(+)</text>
        <dbReference type="Rhea" id="RHEA:16373"/>
        <dbReference type="ChEBI" id="CHEBI:10986"/>
        <dbReference type="ChEBI" id="CHEBI:15378"/>
        <dbReference type="ChEBI" id="CHEBI:29032"/>
        <dbReference type="ChEBI" id="CHEBI:30616"/>
        <dbReference type="ChEBI" id="CHEBI:456216"/>
        <dbReference type="EC" id="2.7.1.33"/>
    </reaction>
</comment>
<dbReference type="GO" id="GO:0019706">
    <property type="term" value="F:protein-cysteine S-palmitoyltransferase activity"/>
    <property type="evidence" value="ECO:0007669"/>
    <property type="project" value="UniProtKB-EC"/>
</dbReference>
<dbReference type="GO" id="GO:0005524">
    <property type="term" value="F:ATP binding"/>
    <property type="evidence" value="ECO:0007669"/>
    <property type="project" value="UniProtKB-KW"/>
</dbReference>
<dbReference type="NCBIfam" id="TIGR00555">
    <property type="entry name" value="panK_eukar"/>
    <property type="match status" value="1"/>
</dbReference>
<evidence type="ECO:0000256" key="3">
    <source>
        <dbReference type="ARBA" id="ARBA00004496"/>
    </source>
</evidence>
<dbReference type="GO" id="GO:0016020">
    <property type="term" value="C:membrane"/>
    <property type="evidence" value="ECO:0007669"/>
    <property type="project" value="UniProtKB-SubCell"/>
</dbReference>
<comment type="subcellular location">
    <subcellularLocation>
        <location evidence="3">Cytoplasm</location>
    </subcellularLocation>
    <subcellularLocation>
        <location evidence="2">Membrane</location>
        <topology evidence="2">Multi-pass membrane protein</topology>
    </subcellularLocation>
</comment>
<keyword evidence="12" id="KW-0173">Coenzyme A biosynthesis</keyword>
<keyword evidence="15" id="KW-0012">Acyltransferase</keyword>
<proteinExistence type="inferred from homology"/>
<evidence type="ECO:0000256" key="11">
    <source>
        <dbReference type="ARBA" id="ARBA00022989"/>
    </source>
</evidence>
<evidence type="ECO:0000256" key="13">
    <source>
        <dbReference type="ARBA" id="ARBA00023136"/>
    </source>
</evidence>
<accession>A0A0N4ZCN9</accession>
<keyword evidence="6 15" id="KW-0808">Transferase</keyword>
<keyword evidence="10" id="KW-0067">ATP-binding</keyword>
<evidence type="ECO:0000256" key="2">
    <source>
        <dbReference type="ARBA" id="ARBA00004141"/>
    </source>
</evidence>
<evidence type="ECO:0000256" key="4">
    <source>
        <dbReference type="ARBA" id="ARBA00005225"/>
    </source>
</evidence>
<dbReference type="GO" id="GO:0005829">
    <property type="term" value="C:cytosol"/>
    <property type="evidence" value="ECO:0007669"/>
    <property type="project" value="TreeGrafter"/>
</dbReference>
<name>A0A0N4ZCN9_PARTI</name>
<evidence type="ECO:0000256" key="5">
    <source>
        <dbReference type="ARBA" id="ARBA00022490"/>
    </source>
</evidence>
<dbReference type="InterPro" id="IPR004567">
    <property type="entry name" value="Type_II_PanK"/>
</dbReference>
<comment type="pathway">
    <text evidence="4">Cofactor biosynthesis; coenzyme A biosynthesis; CoA from (R)-pantothenate: step 1/5.</text>
</comment>
<comment type="similarity">
    <text evidence="14">Belongs to the type II pantothenate kinase family.</text>
</comment>
<evidence type="ECO:0000256" key="14">
    <source>
        <dbReference type="ARBA" id="ARBA00060870"/>
    </source>
</evidence>
<dbReference type="SUPFAM" id="SSF53067">
    <property type="entry name" value="Actin-like ATPase domain"/>
    <property type="match status" value="2"/>
</dbReference>
<evidence type="ECO:0000256" key="6">
    <source>
        <dbReference type="ARBA" id="ARBA00022679"/>
    </source>
</evidence>
<evidence type="ECO:0000313" key="18">
    <source>
        <dbReference type="WBParaSite" id="PTRK_0000529100.1"/>
    </source>
</evidence>
<keyword evidence="9" id="KW-0418">Kinase</keyword>
<feature type="transmembrane region" description="Helical" evidence="15">
    <location>
        <begin position="465"/>
        <end position="489"/>
    </location>
</feature>
<dbReference type="Pfam" id="PF03630">
    <property type="entry name" value="Fumble"/>
    <property type="match status" value="1"/>
</dbReference>
<dbReference type="CDD" id="cd24122">
    <property type="entry name" value="ASKHA_NBD_PanK-II_Pank1-like"/>
    <property type="match status" value="1"/>
</dbReference>
<comment type="catalytic activity">
    <reaction evidence="15">
        <text>L-cysteinyl-[protein] + hexadecanoyl-CoA = S-hexadecanoyl-L-cysteinyl-[protein] + CoA</text>
        <dbReference type="Rhea" id="RHEA:36683"/>
        <dbReference type="Rhea" id="RHEA-COMP:10131"/>
        <dbReference type="Rhea" id="RHEA-COMP:11032"/>
        <dbReference type="ChEBI" id="CHEBI:29950"/>
        <dbReference type="ChEBI" id="CHEBI:57287"/>
        <dbReference type="ChEBI" id="CHEBI:57379"/>
        <dbReference type="ChEBI" id="CHEBI:74151"/>
        <dbReference type="EC" id="2.3.1.225"/>
    </reaction>
</comment>
<dbReference type="InterPro" id="IPR001594">
    <property type="entry name" value="Palmitoyltrfase_DHHC"/>
</dbReference>
<evidence type="ECO:0000256" key="10">
    <source>
        <dbReference type="ARBA" id="ARBA00022840"/>
    </source>
</evidence>
<comment type="domain">
    <text evidence="15">The DHHC domain is required for palmitoyltransferase activity.</text>
</comment>
<feature type="domain" description="Palmitoyltransferase DHHC" evidence="16">
    <location>
        <begin position="499"/>
        <end position="647"/>
    </location>
</feature>
<sequence>MSWFGLDIGGTLTKLVYFEPLNTEQFYITQNDINKNKIIRKYLITNKAYGKTGIRDIHLQLDNIKIHGKIGTIHFIRFPTSRMTNFINLVKSKGFANKTSIVCATGGGASKYENIIENELQFEFHKTDELESLIKGIEFLAGNYDKECFYYENLLDVGKLKKIGVKFNSESDISIICDSENKKEELQYPYVVVNIGSGVSILVVKGQNNFSRVSGSSIGGGFFQGLCCLLCNCDTFEESIQLAAEGSNKTVDKFVSEFYGSNYESTSFNEDTVAASFGKIFSNNKNISKADLARAALVTTTSNIGSIALSVANQYKINRIVFVGNFLRINDIAARLLSSAINFCSQGKSKAIFLKHEGYFGAVGCLDKLVDVLGMKLLKFNMGIKKILTYPLCSINYKWINFIILKFDNHIKDKISCGNDLLRKGAKCIGWFCYILAIFLISLEIFIIYSVILPFELLYKSFWQIYFVIPLSIYLIIQIFFNYNCAVFIKPGTPKKIDSDPKCKRCFGYKPYGTHHCSFCNNCILLMDHHCIWINQCVGARNHRFFFQFLAFLWIGTFVVMIYAFNTFWKHIIPSYDSEIFCHRSDALDYLPWFATFCSNNYRIYVTNMAVFGYLLPTVIFFAVGFLVVWNFILISNRTTQANFVQEKYFDLQTIKELIYDGIYHNKMFRDVWNKFLGLENGRTFWRHILMPSFHIPIYAKLDYDEFNNDTSRLIHII</sequence>
<dbReference type="STRING" id="131310.A0A0N4ZCN9"/>
<keyword evidence="7 15" id="KW-0812">Transmembrane</keyword>
<evidence type="ECO:0000256" key="9">
    <source>
        <dbReference type="ARBA" id="ARBA00022777"/>
    </source>
</evidence>
<feature type="transmembrane region" description="Helical" evidence="15">
    <location>
        <begin position="611"/>
        <end position="634"/>
    </location>
</feature>
<dbReference type="Gene3D" id="3.30.420.510">
    <property type="match status" value="1"/>
</dbReference>
<organism evidence="17 18">
    <name type="scientific">Parastrongyloides trichosuri</name>
    <name type="common">Possum-specific nematode worm</name>
    <dbReference type="NCBI Taxonomy" id="131310"/>
    <lineage>
        <taxon>Eukaryota</taxon>
        <taxon>Metazoa</taxon>
        <taxon>Ecdysozoa</taxon>
        <taxon>Nematoda</taxon>
        <taxon>Chromadorea</taxon>
        <taxon>Rhabditida</taxon>
        <taxon>Tylenchina</taxon>
        <taxon>Panagrolaimomorpha</taxon>
        <taxon>Strongyloidoidea</taxon>
        <taxon>Strongyloididae</taxon>
        <taxon>Parastrongyloides</taxon>
    </lineage>
</organism>
<dbReference type="GO" id="GO:0004594">
    <property type="term" value="F:pantothenate kinase activity"/>
    <property type="evidence" value="ECO:0007669"/>
    <property type="project" value="UniProtKB-EC"/>
</dbReference>
<dbReference type="PANTHER" id="PTHR12280:SF30">
    <property type="entry name" value="FUMBLE"/>
    <property type="match status" value="1"/>
</dbReference>
<feature type="transmembrane region" description="Helical" evidence="15">
    <location>
        <begin position="431"/>
        <end position="453"/>
    </location>
</feature>
<reference evidence="18" key="1">
    <citation type="submission" date="2017-02" db="UniProtKB">
        <authorList>
            <consortium name="WormBaseParasite"/>
        </authorList>
    </citation>
    <scope>IDENTIFICATION</scope>
</reference>
<evidence type="ECO:0000256" key="1">
    <source>
        <dbReference type="ARBA" id="ARBA00001206"/>
    </source>
</evidence>
<keyword evidence="8" id="KW-0547">Nucleotide-binding</keyword>
<keyword evidence="13 15" id="KW-0472">Membrane</keyword>
<dbReference type="Proteomes" id="UP000038045">
    <property type="component" value="Unplaced"/>
</dbReference>
<dbReference type="GO" id="GO:0005634">
    <property type="term" value="C:nucleus"/>
    <property type="evidence" value="ECO:0007669"/>
    <property type="project" value="TreeGrafter"/>
</dbReference>
<dbReference type="FunFam" id="3.30.420.40:FF:000025">
    <property type="entry name" value="pantothenate kinase 2, mitochondrial"/>
    <property type="match status" value="1"/>
</dbReference>
<evidence type="ECO:0000256" key="8">
    <source>
        <dbReference type="ARBA" id="ARBA00022741"/>
    </source>
</evidence>
<protein>
    <recommendedName>
        <fullName evidence="15">Palmitoyltransferase</fullName>
        <ecNumber evidence="15">2.3.1.225</ecNumber>
    </recommendedName>
</protein>
<dbReference type="GO" id="GO:0015937">
    <property type="term" value="P:coenzyme A biosynthetic process"/>
    <property type="evidence" value="ECO:0007669"/>
    <property type="project" value="UniProtKB-KW"/>
</dbReference>